<dbReference type="OrthoDB" id="3269637at2759"/>
<proteinExistence type="predicted"/>
<dbReference type="Proteomes" id="UP000027073">
    <property type="component" value="Unassembled WGS sequence"/>
</dbReference>
<dbReference type="InterPro" id="IPR003615">
    <property type="entry name" value="HNH_nuc"/>
</dbReference>
<protein>
    <recommendedName>
        <fullName evidence="1">HNH nuclease domain-containing protein</fullName>
    </recommendedName>
</protein>
<dbReference type="AlphaFoldDB" id="A0A067P8P1"/>
<sequence length="443" mass="50699">MILSDGEVGFNQSAVVDMRVAAARRTASCTSATTANRRDTDFREKIQRRDEMCVFTSWDGQACHIIPHSRGDQQIQMLSEERLILPSIQDIGDLRNGIMLCDTLHGFFDKRLVAVLVTPNAILAREDVPQADHPCNPADLRPALLDMRYTLQIINLDDSKLHRLEHNYAPNNRDAKFKDARPTSLPEASLLHYLYGAAILTAFGRSGVVAWQASGNWRTPRKQSYPATRSFNARTLENCTLTRAKREGTSPYSSESKLAGGHRITADEALDYMSNITSRQLAYREQAQWAQRKLEIDAWLRGYFIDKDMKVFYTEQGTDKLLGRLKLYNADSKSTSDRKPRYIDCVRLGEGLLDFPLVPESWLLLPGDMFLLHSDDKNMMAERMWLQDKHETWQDITHQWNLRNGINNKLVPHPNEKDAYLTWGRGDRPNWVKGETMKNKAKT</sequence>
<dbReference type="EMBL" id="KL198005">
    <property type="protein sequence ID" value="KDQ32251.1"/>
    <property type="molecule type" value="Genomic_DNA"/>
</dbReference>
<name>A0A067P8P1_PLEO1</name>
<dbReference type="Pfam" id="PF13391">
    <property type="entry name" value="HNH_2"/>
    <property type="match status" value="1"/>
</dbReference>
<evidence type="ECO:0000259" key="1">
    <source>
        <dbReference type="Pfam" id="PF13391"/>
    </source>
</evidence>
<dbReference type="InParanoid" id="A0A067P8P1"/>
<reference evidence="3" key="1">
    <citation type="journal article" date="2014" name="Proc. Natl. Acad. Sci. U.S.A.">
        <title>Extensive sampling of basidiomycete genomes demonstrates inadequacy of the white-rot/brown-rot paradigm for wood decay fungi.</title>
        <authorList>
            <person name="Riley R."/>
            <person name="Salamov A.A."/>
            <person name="Brown D.W."/>
            <person name="Nagy L.G."/>
            <person name="Floudas D."/>
            <person name="Held B.W."/>
            <person name="Levasseur A."/>
            <person name="Lombard V."/>
            <person name="Morin E."/>
            <person name="Otillar R."/>
            <person name="Lindquist E.A."/>
            <person name="Sun H."/>
            <person name="LaButti K.M."/>
            <person name="Schmutz J."/>
            <person name="Jabbour D."/>
            <person name="Luo H."/>
            <person name="Baker S.E."/>
            <person name="Pisabarro A.G."/>
            <person name="Walton J.D."/>
            <person name="Blanchette R.A."/>
            <person name="Henrissat B."/>
            <person name="Martin F."/>
            <person name="Cullen D."/>
            <person name="Hibbett D.S."/>
            <person name="Grigoriev I.V."/>
        </authorList>
    </citation>
    <scope>NUCLEOTIDE SEQUENCE [LARGE SCALE GENOMIC DNA]</scope>
    <source>
        <strain evidence="3">PC15</strain>
    </source>
</reference>
<feature type="domain" description="HNH nuclease" evidence="1">
    <location>
        <begin position="53"/>
        <end position="115"/>
    </location>
</feature>
<organism evidence="2 3">
    <name type="scientific">Pleurotus ostreatus (strain PC15)</name>
    <name type="common">Oyster mushroom</name>
    <dbReference type="NCBI Taxonomy" id="1137138"/>
    <lineage>
        <taxon>Eukaryota</taxon>
        <taxon>Fungi</taxon>
        <taxon>Dikarya</taxon>
        <taxon>Basidiomycota</taxon>
        <taxon>Agaricomycotina</taxon>
        <taxon>Agaricomycetes</taxon>
        <taxon>Agaricomycetidae</taxon>
        <taxon>Agaricales</taxon>
        <taxon>Pleurotineae</taxon>
        <taxon>Pleurotaceae</taxon>
        <taxon>Pleurotus</taxon>
    </lineage>
</organism>
<evidence type="ECO:0000313" key="3">
    <source>
        <dbReference type="Proteomes" id="UP000027073"/>
    </source>
</evidence>
<dbReference type="HOGENOM" id="CLU_618362_0_0_1"/>
<evidence type="ECO:0000313" key="2">
    <source>
        <dbReference type="EMBL" id="KDQ32251.1"/>
    </source>
</evidence>
<accession>A0A067P8P1</accession>
<gene>
    <name evidence="2" type="ORF">PLEOSDRAFT_1100750</name>
</gene>
<dbReference type="VEuPathDB" id="FungiDB:PLEOSDRAFT_1100750"/>